<comment type="caution">
    <text evidence="2">The sequence shown here is derived from an EMBL/GenBank/DDBJ whole genome shotgun (WGS) entry which is preliminary data.</text>
</comment>
<keyword evidence="3" id="KW-1185">Reference proteome</keyword>
<evidence type="ECO:0000256" key="1">
    <source>
        <dbReference type="SAM" id="SignalP"/>
    </source>
</evidence>
<dbReference type="SUPFAM" id="SSF57302">
    <property type="entry name" value="Snake toxin-like"/>
    <property type="match status" value="1"/>
</dbReference>
<accession>A0AAN4Z5H0</accession>
<gene>
    <name evidence="2" type="ORF">PMAYCL1PPCAC_04621</name>
</gene>
<dbReference type="InterPro" id="IPR045860">
    <property type="entry name" value="Snake_toxin-like_sf"/>
</dbReference>
<dbReference type="Proteomes" id="UP001328107">
    <property type="component" value="Unassembled WGS sequence"/>
</dbReference>
<keyword evidence="1" id="KW-0732">Signal</keyword>
<feature type="chain" id="PRO_5042835124" evidence="1">
    <location>
        <begin position="17"/>
        <end position="148"/>
    </location>
</feature>
<evidence type="ECO:0000313" key="3">
    <source>
        <dbReference type="Proteomes" id="UP001328107"/>
    </source>
</evidence>
<dbReference type="AlphaFoldDB" id="A0AAN4Z5H0"/>
<feature type="signal peptide" evidence="1">
    <location>
        <begin position="1"/>
        <end position="16"/>
    </location>
</feature>
<protein>
    <submittedName>
        <fullName evidence="2">Uncharacterized protein</fullName>
    </submittedName>
</protein>
<evidence type="ECO:0000313" key="2">
    <source>
        <dbReference type="EMBL" id="GMR34426.1"/>
    </source>
</evidence>
<proteinExistence type="predicted"/>
<reference evidence="3" key="1">
    <citation type="submission" date="2022-10" db="EMBL/GenBank/DDBJ databases">
        <title>Genome assembly of Pristionchus species.</title>
        <authorList>
            <person name="Yoshida K."/>
            <person name="Sommer R.J."/>
        </authorList>
    </citation>
    <scope>NUCLEOTIDE SEQUENCE [LARGE SCALE GENOMIC DNA]</scope>
    <source>
        <strain evidence="3">RS5460</strain>
    </source>
</reference>
<name>A0AAN4Z5H0_9BILA</name>
<sequence length="148" mass="16857">MRLLFLLFVLIPLSAALTCYQYPNQVSLQEKNRYEQKLETCQRMKTKPKRRKCMKRVKEPKPERKLECRPDVNNCVTLNVLGNTTRAACEANNECGTIANGCHAIDNTTTICCCNGNLCNSATSPALSCCSCSHDWIIFLIYLAFRRR</sequence>
<organism evidence="2 3">
    <name type="scientific">Pristionchus mayeri</name>
    <dbReference type="NCBI Taxonomy" id="1317129"/>
    <lineage>
        <taxon>Eukaryota</taxon>
        <taxon>Metazoa</taxon>
        <taxon>Ecdysozoa</taxon>
        <taxon>Nematoda</taxon>
        <taxon>Chromadorea</taxon>
        <taxon>Rhabditida</taxon>
        <taxon>Rhabditina</taxon>
        <taxon>Diplogasteromorpha</taxon>
        <taxon>Diplogasteroidea</taxon>
        <taxon>Neodiplogasteridae</taxon>
        <taxon>Pristionchus</taxon>
    </lineage>
</organism>
<dbReference type="EMBL" id="BTRK01000002">
    <property type="protein sequence ID" value="GMR34426.1"/>
    <property type="molecule type" value="Genomic_DNA"/>
</dbReference>